<dbReference type="GeneID" id="85476372"/>
<proteinExistence type="predicted"/>
<organism evidence="1 2">
    <name type="scientific">Colletotrichum phormii</name>
    <dbReference type="NCBI Taxonomy" id="359342"/>
    <lineage>
        <taxon>Eukaryota</taxon>
        <taxon>Fungi</taxon>
        <taxon>Dikarya</taxon>
        <taxon>Ascomycota</taxon>
        <taxon>Pezizomycotina</taxon>
        <taxon>Sordariomycetes</taxon>
        <taxon>Hypocreomycetidae</taxon>
        <taxon>Glomerellales</taxon>
        <taxon>Glomerellaceae</taxon>
        <taxon>Colletotrichum</taxon>
        <taxon>Colletotrichum acutatum species complex</taxon>
    </lineage>
</organism>
<dbReference type="RefSeq" id="XP_060438899.1">
    <property type="nucleotide sequence ID" value="XM_060591510.1"/>
</dbReference>
<protein>
    <submittedName>
        <fullName evidence="1">Uncharacterized protein</fullName>
    </submittedName>
</protein>
<keyword evidence="2" id="KW-1185">Reference proteome</keyword>
<sequence length="262" mass="29811">MRILQQYGLPQIQNSAIYAYLHGLCGDRSRIDLRFTCPALNCVDLAESDNLPSLLEMRCQLSPQHFRHSDGRHLLLSVWAGHTIPIMVEGVSFLVFHDRSSDTVEGLQLYGDPVTEVAEDETLLQISSKTMSPNVLFWQLQGQREIYQFLGSVVDTMHDTAEDDVRPVVQDYDSGMEESSLARPSRSRYSHATSINLEYLEHVIRTSLDEAKDHLWQVRRDVASWSSTRKKMAQGSGSKELLIMLFSRIDILDTLDQLIRTA</sequence>
<dbReference type="Proteomes" id="UP001243989">
    <property type="component" value="Unassembled WGS sequence"/>
</dbReference>
<gene>
    <name evidence="1" type="ORF">BDP81DRAFT_440454</name>
</gene>
<evidence type="ECO:0000313" key="2">
    <source>
        <dbReference type="Proteomes" id="UP001243989"/>
    </source>
</evidence>
<name>A0AAJ0E8I7_9PEZI</name>
<comment type="caution">
    <text evidence="1">The sequence shown here is derived from an EMBL/GenBank/DDBJ whole genome shotgun (WGS) entry which is preliminary data.</text>
</comment>
<accession>A0AAJ0E8I7</accession>
<reference evidence="1" key="1">
    <citation type="submission" date="2021-06" db="EMBL/GenBank/DDBJ databases">
        <title>Comparative genomics, transcriptomics and evolutionary studies reveal genomic signatures of adaptation to plant cell wall in hemibiotrophic fungi.</title>
        <authorList>
            <consortium name="DOE Joint Genome Institute"/>
            <person name="Baroncelli R."/>
            <person name="Diaz J.F."/>
            <person name="Benocci T."/>
            <person name="Peng M."/>
            <person name="Battaglia E."/>
            <person name="Haridas S."/>
            <person name="Andreopoulos W."/>
            <person name="Labutti K."/>
            <person name="Pangilinan J."/>
            <person name="Floch G.L."/>
            <person name="Makela M.R."/>
            <person name="Henrissat B."/>
            <person name="Grigoriev I.V."/>
            <person name="Crouch J.A."/>
            <person name="De Vries R.P."/>
            <person name="Sukno S.A."/>
            <person name="Thon M.R."/>
        </authorList>
    </citation>
    <scope>NUCLEOTIDE SEQUENCE</scope>
    <source>
        <strain evidence="1">CBS 102054</strain>
    </source>
</reference>
<dbReference type="EMBL" id="JAHMHQ010000032">
    <property type="protein sequence ID" value="KAK1622904.1"/>
    <property type="molecule type" value="Genomic_DNA"/>
</dbReference>
<dbReference type="AlphaFoldDB" id="A0AAJ0E8I7"/>
<evidence type="ECO:0000313" key="1">
    <source>
        <dbReference type="EMBL" id="KAK1622904.1"/>
    </source>
</evidence>